<reference evidence="1" key="1">
    <citation type="submission" date="2020-08" db="EMBL/GenBank/DDBJ databases">
        <title>Multicomponent nature underlies the extraordinary mechanical properties of spider dragline silk.</title>
        <authorList>
            <person name="Kono N."/>
            <person name="Nakamura H."/>
            <person name="Mori M."/>
            <person name="Yoshida Y."/>
            <person name="Ohtoshi R."/>
            <person name="Malay A.D."/>
            <person name="Moran D.A.P."/>
            <person name="Tomita M."/>
            <person name="Numata K."/>
            <person name="Arakawa K."/>
        </authorList>
    </citation>
    <scope>NUCLEOTIDE SEQUENCE</scope>
</reference>
<evidence type="ECO:0000313" key="1">
    <source>
        <dbReference type="EMBL" id="GFY42907.1"/>
    </source>
</evidence>
<evidence type="ECO:0000313" key="2">
    <source>
        <dbReference type="Proteomes" id="UP000886998"/>
    </source>
</evidence>
<accession>A0A8X6WX02</accession>
<dbReference type="AlphaFoldDB" id="A0A8X6WX02"/>
<name>A0A8X6WX02_9ARAC</name>
<comment type="caution">
    <text evidence="1">The sequence shown here is derived from an EMBL/GenBank/DDBJ whole genome shotgun (WGS) entry which is preliminary data.</text>
</comment>
<dbReference type="EMBL" id="BMAV01003380">
    <property type="protein sequence ID" value="GFY42907.1"/>
    <property type="molecule type" value="Genomic_DNA"/>
</dbReference>
<dbReference type="Proteomes" id="UP000886998">
    <property type="component" value="Unassembled WGS sequence"/>
</dbReference>
<protein>
    <submittedName>
        <fullName evidence="1">Uncharacterized protein</fullName>
    </submittedName>
</protein>
<gene>
    <name evidence="1" type="ORF">TNIN_75481</name>
</gene>
<organism evidence="1 2">
    <name type="scientific">Trichonephila inaurata madagascariensis</name>
    <dbReference type="NCBI Taxonomy" id="2747483"/>
    <lineage>
        <taxon>Eukaryota</taxon>
        <taxon>Metazoa</taxon>
        <taxon>Ecdysozoa</taxon>
        <taxon>Arthropoda</taxon>
        <taxon>Chelicerata</taxon>
        <taxon>Arachnida</taxon>
        <taxon>Araneae</taxon>
        <taxon>Araneomorphae</taxon>
        <taxon>Entelegynae</taxon>
        <taxon>Araneoidea</taxon>
        <taxon>Nephilidae</taxon>
        <taxon>Trichonephila</taxon>
        <taxon>Trichonephila inaurata</taxon>
    </lineage>
</organism>
<proteinExistence type="predicted"/>
<keyword evidence="2" id="KW-1185">Reference proteome</keyword>
<sequence>MSRMEFSSDSCTPAVDSIEQTYAVQNNGGVFMLMDFPGLQAKKICRATDEKFSHDILREQAPWTPWGEFRMTSAIIHRLPRNVGTRFGDRWEPVESVSKNRLEKGIL</sequence>